<dbReference type="EMBL" id="VOHM01000001">
    <property type="protein sequence ID" value="TWT29081.1"/>
    <property type="molecule type" value="Genomic_DNA"/>
</dbReference>
<dbReference type="Pfam" id="PF00117">
    <property type="entry name" value="GATase"/>
    <property type="match status" value="1"/>
</dbReference>
<dbReference type="InterPro" id="IPR029062">
    <property type="entry name" value="Class_I_gatase-like"/>
</dbReference>
<proteinExistence type="predicted"/>
<sequence>MPAPFLLLSTRPELEATQAEYDSFLSMMELEPEQLHHIRVDQAPMPPINLDDYSGVILGGGPFNSTSKNKSELQLRVEGELSELIREIAARDFPLFAACYGIGLIGLALGGLVDQTYGEMPGCITIEITADGAQDPILEGMPSSFTSIVGHTEACTVLPDNATVLLRGAACPVQMYRVGQNLYVTQFHPELEAETFAQRLRIYRENGYYPPEEYQRIVDEAIAADLTVDNRLLLNFRKRYERSLAAVTS</sequence>
<dbReference type="PROSITE" id="PS51273">
    <property type="entry name" value="GATASE_TYPE_1"/>
    <property type="match status" value="1"/>
</dbReference>
<dbReference type="RefSeq" id="WP_146323197.1">
    <property type="nucleotide sequence ID" value="NZ_BAABLR010000076.1"/>
</dbReference>
<feature type="domain" description="Glutamine amidotransferase" evidence="1">
    <location>
        <begin position="49"/>
        <end position="197"/>
    </location>
</feature>
<comment type="caution">
    <text evidence="2">The sequence shown here is derived from an EMBL/GenBank/DDBJ whole genome shotgun (WGS) entry which is preliminary data.</text>
</comment>
<keyword evidence="2" id="KW-0315">Glutamine amidotransferase</keyword>
<evidence type="ECO:0000313" key="3">
    <source>
        <dbReference type="Proteomes" id="UP000320791"/>
    </source>
</evidence>
<evidence type="ECO:0000313" key="2">
    <source>
        <dbReference type="EMBL" id="TWT29081.1"/>
    </source>
</evidence>
<gene>
    <name evidence="2" type="ORF">FRX94_00735</name>
</gene>
<dbReference type="Gene3D" id="3.40.50.880">
    <property type="match status" value="1"/>
</dbReference>
<dbReference type="PANTHER" id="PTHR42695:SF5">
    <property type="entry name" value="GLUTAMINE AMIDOTRANSFERASE YLR126C-RELATED"/>
    <property type="match status" value="1"/>
</dbReference>
<dbReference type="NCBIfam" id="NF005743">
    <property type="entry name" value="PRK07567.1"/>
    <property type="match status" value="1"/>
</dbReference>
<dbReference type="InterPro" id="IPR044992">
    <property type="entry name" value="ChyE-like"/>
</dbReference>
<accession>A0A5C5URH9</accession>
<dbReference type="GO" id="GO:0005829">
    <property type="term" value="C:cytosol"/>
    <property type="evidence" value="ECO:0007669"/>
    <property type="project" value="TreeGrafter"/>
</dbReference>
<dbReference type="InterPro" id="IPR017926">
    <property type="entry name" value="GATASE"/>
</dbReference>
<dbReference type="GO" id="GO:0016740">
    <property type="term" value="F:transferase activity"/>
    <property type="evidence" value="ECO:0007669"/>
    <property type="project" value="UniProtKB-KW"/>
</dbReference>
<dbReference type="AlphaFoldDB" id="A0A5C5URH9"/>
<dbReference type="PANTHER" id="PTHR42695">
    <property type="entry name" value="GLUTAMINE AMIDOTRANSFERASE YLR126C-RELATED"/>
    <property type="match status" value="1"/>
</dbReference>
<protein>
    <submittedName>
        <fullName evidence="2">Glutamine amidotransferase</fullName>
    </submittedName>
</protein>
<dbReference type="SUPFAM" id="SSF52317">
    <property type="entry name" value="Class I glutamine amidotransferase-like"/>
    <property type="match status" value="1"/>
</dbReference>
<dbReference type="Proteomes" id="UP000320791">
    <property type="component" value="Unassembled WGS sequence"/>
</dbReference>
<keyword evidence="2" id="KW-0808">Transferase</keyword>
<keyword evidence="3" id="KW-1185">Reference proteome</keyword>
<evidence type="ECO:0000259" key="1">
    <source>
        <dbReference type="Pfam" id="PF00117"/>
    </source>
</evidence>
<reference evidence="2 3" key="1">
    <citation type="submission" date="2019-08" db="EMBL/GenBank/DDBJ databases">
        <authorList>
            <person name="Lei W."/>
        </authorList>
    </citation>
    <scope>NUCLEOTIDE SEQUENCE [LARGE SCALE GENOMIC DNA]</scope>
    <source>
        <strain evidence="2 3">CCUG 58627</strain>
    </source>
</reference>
<organism evidence="2 3">
    <name type="scientific">Corynebacterium canis</name>
    <dbReference type="NCBI Taxonomy" id="679663"/>
    <lineage>
        <taxon>Bacteria</taxon>
        <taxon>Bacillati</taxon>
        <taxon>Actinomycetota</taxon>
        <taxon>Actinomycetes</taxon>
        <taxon>Mycobacteriales</taxon>
        <taxon>Corynebacteriaceae</taxon>
        <taxon>Corynebacterium</taxon>
    </lineage>
</organism>
<dbReference type="OrthoDB" id="5196541at2"/>
<name>A0A5C5URH9_9CORY</name>